<dbReference type="STRING" id="46177.SAMN05660976_01119"/>
<feature type="domain" description="Carrier" evidence="3">
    <location>
        <begin position="1"/>
        <end position="80"/>
    </location>
</feature>
<organism evidence="4 5">
    <name type="scientific">Nonomuraea pusilla</name>
    <dbReference type="NCBI Taxonomy" id="46177"/>
    <lineage>
        <taxon>Bacteria</taxon>
        <taxon>Bacillati</taxon>
        <taxon>Actinomycetota</taxon>
        <taxon>Actinomycetes</taxon>
        <taxon>Streptosporangiales</taxon>
        <taxon>Streptosporangiaceae</taxon>
        <taxon>Nonomuraea</taxon>
    </lineage>
</organism>
<dbReference type="Gene3D" id="1.10.1200.10">
    <property type="entry name" value="ACP-like"/>
    <property type="match status" value="1"/>
</dbReference>
<evidence type="ECO:0000313" key="4">
    <source>
        <dbReference type="EMBL" id="SEK73821.1"/>
    </source>
</evidence>
<dbReference type="PROSITE" id="PS50075">
    <property type="entry name" value="CARRIER"/>
    <property type="match status" value="1"/>
</dbReference>
<keyword evidence="1" id="KW-0596">Phosphopantetheine</keyword>
<dbReference type="GO" id="GO:0031177">
    <property type="term" value="F:phosphopantetheine binding"/>
    <property type="evidence" value="ECO:0007669"/>
    <property type="project" value="InterPro"/>
</dbReference>
<evidence type="ECO:0000259" key="3">
    <source>
        <dbReference type="PROSITE" id="PS50075"/>
    </source>
</evidence>
<evidence type="ECO:0000256" key="1">
    <source>
        <dbReference type="ARBA" id="ARBA00022450"/>
    </source>
</evidence>
<dbReference type="InterPro" id="IPR009081">
    <property type="entry name" value="PP-bd_ACP"/>
</dbReference>
<dbReference type="Pfam" id="PF00550">
    <property type="entry name" value="PP-binding"/>
    <property type="match status" value="1"/>
</dbReference>
<dbReference type="Proteomes" id="UP000198953">
    <property type="component" value="Unassembled WGS sequence"/>
</dbReference>
<evidence type="ECO:0000313" key="5">
    <source>
        <dbReference type="Proteomes" id="UP000198953"/>
    </source>
</evidence>
<sequence length="86" mass="9475">MNTFDLDELRGILRGMGGADEAALDGDIAETEFGYLGYDSLALLELCNQLERRYSIQISDDAVLNMPTPAKAVEYVNSLLMAEERA</sequence>
<keyword evidence="5" id="KW-1185">Reference proteome</keyword>
<dbReference type="InterPro" id="IPR020806">
    <property type="entry name" value="PKS_PP-bd"/>
</dbReference>
<dbReference type="EMBL" id="FOBF01000002">
    <property type="protein sequence ID" value="SEK73821.1"/>
    <property type="molecule type" value="Genomic_DNA"/>
</dbReference>
<dbReference type="AlphaFoldDB" id="A0A1H7JGR5"/>
<accession>A0A1H7JGR5</accession>
<dbReference type="InterPro" id="IPR036736">
    <property type="entry name" value="ACP-like_sf"/>
</dbReference>
<dbReference type="SMART" id="SM00823">
    <property type="entry name" value="PKS_PP"/>
    <property type="match status" value="1"/>
</dbReference>
<dbReference type="RefSeq" id="WP_055501916.1">
    <property type="nucleotide sequence ID" value="NZ_BBZG01000001.1"/>
</dbReference>
<dbReference type="OrthoDB" id="3537906at2"/>
<keyword evidence="2" id="KW-0597">Phosphoprotein</keyword>
<reference evidence="4 5" key="1">
    <citation type="submission" date="2016-10" db="EMBL/GenBank/DDBJ databases">
        <authorList>
            <person name="de Groot N.N."/>
        </authorList>
    </citation>
    <scope>NUCLEOTIDE SEQUENCE [LARGE SCALE GENOMIC DNA]</scope>
    <source>
        <strain evidence="4 5">DSM 43357</strain>
    </source>
</reference>
<evidence type="ECO:0000256" key="2">
    <source>
        <dbReference type="ARBA" id="ARBA00022553"/>
    </source>
</evidence>
<name>A0A1H7JGR5_9ACTN</name>
<proteinExistence type="predicted"/>
<gene>
    <name evidence="4" type="ORF">SAMN05660976_01119</name>
</gene>
<protein>
    <submittedName>
        <fullName evidence="4">Act minimal PKS acyl carrier protein</fullName>
    </submittedName>
</protein>
<dbReference type="SUPFAM" id="SSF47336">
    <property type="entry name" value="ACP-like"/>
    <property type="match status" value="1"/>
</dbReference>